<dbReference type="EMBL" id="LS974617">
    <property type="protein sequence ID" value="CAG7889084.1"/>
    <property type="molecule type" value="Genomic_DNA"/>
</dbReference>
<gene>
    <name evidence="1" type="ORF">BRAPAZ1V2_A01P31600.2</name>
</gene>
<sequence>MPRPNPHLVFQLTQPCLIYLDLHLRQTSSSLVSISDTDLELSHFHLTQPQALSSPYLELSHLHLLDLSHLHLISRPRALSSLMQHELSLLL</sequence>
<evidence type="ECO:0000313" key="2">
    <source>
        <dbReference type="Proteomes" id="UP000694005"/>
    </source>
</evidence>
<dbReference type="AlphaFoldDB" id="A0A8D9GZS0"/>
<reference evidence="1 2" key="1">
    <citation type="submission" date="2021-07" db="EMBL/GenBank/DDBJ databases">
        <authorList>
            <consortium name="Genoscope - CEA"/>
            <person name="William W."/>
        </authorList>
    </citation>
    <scope>NUCLEOTIDE SEQUENCE [LARGE SCALE GENOMIC DNA]</scope>
</reference>
<name>A0A8D9GZS0_BRACM</name>
<dbReference type="Gramene" id="A01p31600.2_BraZ1">
    <property type="protein sequence ID" value="A01p31600.2_BraZ1.CDS"/>
    <property type="gene ID" value="A01g31600.2_BraZ1"/>
</dbReference>
<proteinExistence type="predicted"/>
<accession>A0A8D9GZS0</accession>
<organism evidence="1 2">
    <name type="scientific">Brassica campestris</name>
    <name type="common">Field mustard</name>
    <dbReference type="NCBI Taxonomy" id="3711"/>
    <lineage>
        <taxon>Eukaryota</taxon>
        <taxon>Viridiplantae</taxon>
        <taxon>Streptophyta</taxon>
        <taxon>Embryophyta</taxon>
        <taxon>Tracheophyta</taxon>
        <taxon>Spermatophyta</taxon>
        <taxon>Magnoliopsida</taxon>
        <taxon>eudicotyledons</taxon>
        <taxon>Gunneridae</taxon>
        <taxon>Pentapetalae</taxon>
        <taxon>rosids</taxon>
        <taxon>malvids</taxon>
        <taxon>Brassicales</taxon>
        <taxon>Brassicaceae</taxon>
        <taxon>Brassiceae</taxon>
        <taxon>Brassica</taxon>
    </lineage>
</organism>
<protein>
    <submittedName>
        <fullName evidence="1">Uncharacterized protein</fullName>
    </submittedName>
</protein>
<evidence type="ECO:0000313" key="1">
    <source>
        <dbReference type="EMBL" id="CAG7889084.1"/>
    </source>
</evidence>
<dbReference type="Proteomes" id="UP000694005">
    <property type="component" value="Chromosome A01"/>
</dbReference>